<keyword evidence="4" id="KW-1185">Reference proteome</keyword>
<organism evidence="3 4">
    <name type="scientific">Owenia fusiformis</name>
    <name type="common">Polychaete worm</name>
    <dbReference type="NCBI Taxonomy" id="6347"/>
    <lineage>
        <taxon>Eukaryota</taxon>
        <taxon>Metazoa</taxon>
        <taxon>Spiralia</taxon>
        <taxon>Lophotrochozoa</taxon>
        <taxon>Annelida</taxon>
        <taxon>Polychaeta</taxon>
        <taxon>Sedentaria</taxon>
        <taxon>Canalipalpata</taxon>
        <taxon>Sabellida</taxon>
        <taxon>Oweniida</taxon>
        <taxon>Oweniidae</taxon>
        <taxon>Owenia</taxon>
    </lineage>
</organism>
<sequence length="317" mass="36908">SNNIQQLKKLMMNPERYEKLAAKFPHKISGEHLFRGAMVHGGMLKEGTPEAEAYDNIDLTADDCIIASYAKSGTTWTQEIVWLLYNQVNTDKAKKIELMNRCPFIEVASRIAVIKALEKPKLTKTHVPYNALPKSYHNPESTRPKVVYVARNPKDVAVSFYHFYRSNKSLGNFNRGWEEFFEMFVEGYVGGGSWFDHIIPWYKASVQNPDVLFMKYEDMKRNPIEEIQKIATFLGKDVNDEMLEKIHQHTKFDSMKSNPMVNFTNISVIDHSVSPFMRKGEIGDWKNYFTVSQDERFMKMYNDKMGQIDFDLTFDFE</sequence>
<evidence type="ECO:0000256" key="2">
    <source>
        <dbReference type="ARBA" id="ARBA00022679"/>
    </source>
</evidence>
<dbReference type="SUPFAM" id="SSF52540">
    <property type="entry name" value="P-loop containing nucleoside triphosphate hydrolases"/>
    <property type="match status" value="1"/>
</dbReference>
<evidence type="ECO:0000313" key="3">
    <source>
        <dbReference type="EMBL" id="CAH1773533.1"/>
    </source>
</evidence>
<dbReference type="OrthoDB" id="6048410at2759"/>
<dbReference type="InterPro" id="IPR000863">
    <property type="entry name" value="Sulfotransferase_dom"/>
</dbReference>
<reference evidence="3" key="1">
    <citation type="submission" date="2022-03" db="EMBL/GenBank/DDBJ databases">
        <authorList>
            <person name="Martin C."/>
        </authorList>
    </citation>
    <scope>NUCLEOTIDE SEQUENCE</scope>
</reference>
<name>A0A8J1UAE5_OWEFU</name>
<proteinExistence type="inferred from homology"/>
<evidence type="ECO:0000313" key="4">
    <source>
        <dbReference type="Proteomes" id="UP000749559"/>
    </source>
</evidence>
<dbReference type="FunFam" id="3.40.50.300:FF:000433">
    <property type="entry name" value="Estrogen sulfotransferase"/>
    <property type="match status" value="1"/>
</dbReference>
<keyword evidence="2" id="KW-0808">Transferase</keyword>
<comment type="similarity">
    <text evidence="1">Belongs to the sulfotransferase 1 family.</text>
</comment>
<dbReference type="Pfam" id="PF00685">
    <property type="entry name" value="Sulfotransfer_1"/>
    <property type="match status" value="1"/>
</dbReference>
<gene>
    <name evidence="3" type="ORF">OFUS_LOCUS1118</name>
</gene>
<dbReference type="AlphaFoldDB" id="A0A8J1UAE5"/>
<evidence type="ECO:0000256" key="1">
    <source>
        <dbReference type="ARBA" id="ARBA00005771"/>
    </source>
</evidence>
<dbReference type="Gene3D" id="3.40.50.300">
    <property type="entry name" value="P-loop containing nucleotide triphosphate hydrolases"/>
    <property type="match status" value="1"/>
</dbReference>
<feature type="non-terminal residue" evidence="3">
    <location>
        <position position="317"/>
    </location>
</feature>
<accession>A0A8J1UAE5</accession>
<dbReference type="InterPro" id="IPR027417">
    <property type="entry name" value="P-loop_NTPase"/>
</dbReference>
<comment type="caution">
    <text evidence="3">The sequence shown here is derived from an EMBL/GenBank/DDBJ whole genome shotgun (WGS) entry which is preliminary data.</text>
</comment>
<dbReference type="GO" id="GO:0008146">
    <property type="term" value="F:sulfotransferase activity"/>
    <property type="evidence" value="ECO:0007669"/>
    <property type="project" value="InterPro"/>
</dbReference>
<dbReference type="EMBL" id="CAIIXF020000001">
    <property type="protein sequence ID" value="CAH1773533.1"/>
    <property type="molecule type" value="Genomic_DNA"/>
</dbReference>
<protein>
    <submittedName>
        <fullName evidence="3">Uncharacterized protein</fullName>
    </submittedName>
</protein>
<dbReference type="Proteomes" id="UP000749559">
    <property type="component" value="Unassembled WGS sequence"/>
</dbReference>
<dbReference type="PANTHER" id="PTHR11783">
    <property type="entry name" value="SULFOTRANSFERASE SULT"/>
    <property type="match status" value="1"/>
</dbReference>